<evidence type="ECO:0000313" key="2">
    <source>
        <dbReference type="EMBL" id="RRT80895.1"/>
    </source>
</evidence>
<keyword evidence="1" id="KW-0472">Membrane</keyword>
<protein>
    <submittedName>
        <fullName evidence="2">Uncharacterized protein</fullName>
    </submittedName>
</protein>
<keyword evidence="1" id="KW-1133">Transmembrane helix</keyword>
<proteinExistence type="predicted"/>
<name>A0A427AXG4_ENSVE</name>
<organism evidence="2 3">
    <name type="scientific">Ensete ventricosum</name>
    <name type="common">Abyssinian banana</name>
    <name type="synonym">Musa ensete</name>
    <dbReference type="NCBI Taxonomy" id="4639"/>
    <lineage>
        <taxon>Eukaryota</taxon>
        <taxon>Viridiplantae</taxon>
        <taxon>Streptophyta</taxon>
        <taxon>Embryophyta</taxon>
        <taxon>Tracheophyta</taxon>
        <taxon>Spermatophyta</taxon>
        <taxon>Magnoliopsida</taxon>
        <taxon>Liliopsida</taxon>
        <taxon>Zingiberales</taxon>
        <taxon>Musaceae</taxon>
        <taxon>Ensete</taxon>
    </lineage>
</organism>
<sequence length="223" mass="24885">MTFLDQMTLICHVVRYLAMHNSHTCSLLHPGISKVAGKDHKVLSWISPIFCSVKDMVNVSVGLCSIIKTITLFSSSICLHPQIGIGLLVLQQLTPFCEAATADRLLFCKVVTFKNRASLLHPSPASFSFEDPKIRVPLYVGVHVTGMVVLSLNLVGTCRCHRWRRRHYRPHRCLPSVHYLLAGDQVRKDHNQKSHSIVFIMGLAASLSRCCSRQNNNPTASSL</sequence>
<gene>
    <name evidence="2" type="ORF">B296_00021382</name>
</gene>
<evidence type="ECO:0000313" key="3">
    <source>
        <dbReference type="Proteomes" id="UP000287651"/>
    </source>
</evidence>
<dbReference type="AlphaFoldDB" id="A0A427AXG4"/>
<keyword evidence="1" id="KW-0812">Transmembrane</keyword>
<comment type="caution">
    <text evidence="2">The sequence shown here is derived from an EMBL/GenBank/DDBJ whole genome shotgun (WGS) entry which is preliminary data.</text>
</comment>
<dbReference type="EMBL" id="AMZH03001035">
    <property type="protein sequence ID" value="RRT80895.1"/>
    <property type="molecule type" value="Genomic_DNA"/>
</dbReference>
<accession>A0A427AXG4</accession>
<dbReference type="Proteomes" id="UP000287651">
    <property type="component" value="Unassembled WGS sequence"/>
</dbReference>
<reference evidence="2 3" key="1">
    <citation type="journal article" date="2014" name="Agronomy (Basel)">
        <title>A Draft Genome Sequence for Ensete ventricosum, the Drought-Tolerant Tree Against Hunger.</title>
        <authorList>
            <person name="Harrison J."/>
            <person name="Moore K.A."/>
            <person name="Paszkiewicz K."/>
            <person name="Jones T."/>
            <person name="Grant M."/>
            <person name="Ambacheew D."/>
            <person name="Muzemil S."/>
            <person name="Studholme D.J."/>
        </authorList>
    </citation>
    <scope>NUCLEOTIDE SEQUENCE [LARGE SCALE GENOMIC DNA]</scope>
</reference>
<feature type="transmembrane region" description="Helical" evidence="1">
    <location>
        <begin position="136"/>
        <end position="156"/>
    </location>
</feature>
<evidence type="ECO:0000256" key="1">
    <source>
        <dbReference type="SAM" id="Phobius"/>
    </source>
</evidence>